<feature type="transmembrane region" description="Helical" evidence="6">
    <location>
        <begin position="77"/>
        <end position="95"/>
    </location>
</feature>
<keyword evidence="8" id="KW-1185">Reference proteome</keyword>
<reference evidence="7 8" key="1">
    <citation type="submission" date="2024-10" db="EMBL/GenBank/DDBJ databases">
        <title>The Natural Products Discovery Center: Release of the First 8490 Sequenced Strains for Exploring Actinobacteria Biosynthetic Diversity.</title>
        <authorList>
            <person name="Kalkreuter E."/>
            <person name="Kautsar S.A."/>
            <person name="Yang D."/>
            <person name="Bader C.D."/>
            <person name="Teijaro C.N."/>
            <person name="Fluegel L."/>
            <person name="Davis C.M."/>
            <person name="Simpson J.R."/>
            <person name="Lauterbach L."/>
            <person name="Steele A.D."/>
            <person name="Gui C."/>
            <person name="Meng S."/>
            <person name="Li G."/>
            <person name="Viehrig K."/>
            <person name="Ye F."/>
            <person name="Su P."/>
            <person name="Kiefer A.F."/>
            <person name="Nichols A."/>
            <person name="Cepeda A.J."/>
            <person name="Yan W."/>
            <person name="Fan B."/>
            <person name="Jiang Y."/>
            <person name="Adhikari A."/>
            <person name="Zheng C.-J."/>
            <person name="Schuster L."/>
            <person name="Cowan T.M."/>
            <person name="Smanski M.J."/>
            <person name="Chevrette M.G."/>
            <person name="De Carvalho L.P.S."/>
            <person name="Shen B."/>
        </authorList>
    </citation>
    <scope>NUCLEOTIDE SEQUENCE [LARGE SCALE GENOMIC DNA]</scope>
    <source>
        <strain evidence="7 8">NPDC050545</strain>
    </source>
</reference>
<dbReference type="InterPro" id="IPR004752">
    <property type="entry name" value="AmpG_permease/AT-1"/>
</dbReference>
<evidence type="ECO:0000313" key="7">
    <source>
        <dbReference type="EMBL" id="MFI6503345.1"/>
    </source>
</evidence>
<dbReference type="InterPro" id="IPR036259">
    <property type="entry name" value="MFS_trans_sf"/>
</dbReference>
<dbReference type="Proteomes" id="UP001612741">
    <property type="component" value="Unassembled WGS sequence"/>
</dbReference>
<evidence type="ECO:0000256" key="5">
    <source>
        <dbReference type="ARBA" id="ARBA00023136"/>
    </source>
</evidence>
<feature type="transmembrane region" description="Helical" evidence="6">
    <location>
        <begin position="381"/>
        <end position="399"/>
    </location>
</feature>
<gene>
    <name evidence="7" type="ORF">ACIBG2_38590</name>
</gene>
<evidence type="ECO:0000256" key="1">
    <source>
        <dbReference type="ARBA" id="ARBA00004141"/>
    </source>
</evidence>
<feature type="transmembrane region" description="Helical" evidence="6">
    <location>
        <begin position="253"/>
        <end position="274"/>
    </location>
</feature>
<feature type="transmembrane region" description="Helical" evidence="6">
    <location>
        <begin position="40"/>
        <end position="56"/>
    </location>
</feature>
<feature type="transmembrane region" description="Helical" evidence="6">
    <location>
        <begin position="352"/>
        <end position="375"/>
    </location>
</feature>
<comment type="subcellular location">
    <subcellularLocation>
        <location evidence="1">Membrane</location>
        <topology evidence="1">Multi-pass membrane protein</topology>
    </subcellularLocation>
</comment>
<comment type="caution">
    <text evidence="7">The sequence shown here is derived from an EMBL/GenBank/DDBJ whole genome shotgun (WGS) entry which is preliminary data.</text>
</comment>
<evidence type="ECO:0008006" key="9">
    <source>
        <dbReference type="Google" id="ProtNLM"/>
    </source>
</evidence>
<dbReference type="PANTHER" id="PTHR12778:SF10">
    <property type="entry name" value="MAJOR FACILITATOR SUPERFAMILY DOMAIN-CONTAINING PROTEIN 3"/>
    <property type="match status" value="1"/>
</dbReference>
<name>A0ABW7Z685_9ACTN</name>
<sequence length="411" mass="42334">MNRLLPVLAGLYFAQGVPVGFSLVALPALLYGQGVGLGQLGMLGILIMPWALKFLWAPQIDNRTPPLRLGAGRRAGWVLTCQLAAIPAAALLLAVDPVRDFSWLLAVLFVLNVLFATQDIATDALAVTGLAGRGRLNANAIQGGAFSVGLVAGGSGTLLAFALTGWPGTVACLVLLLVAGAAPLWWSRTHLGTTTASGTSDAEAPAERASIRRFLRRKGSWGLLALSAAYKLPLMMGYGLVNSLLVKQGASYTTISVTAATVVTAVSVAGAVVAPRLTVRLGFHRFLFTALALSAAVWMGLGLWLLLSGDGIVVPILAQALGYLLITSAVVAVYALFMAVSDQGQAGTDYTLLYCAEAFGNAAATGIAGALAGALGFAPTFIVAGACGLLLLPVLIPAFRRLRRPAASLTA</sequence>
<feature type="transmembrane region" description="Helical" evidence="6">
    <location>
        <begin position="221"/>
        <end position="241"/>
    </location>
</feature>
<organism evidence="7 8">
    <name type="scientific">Nonomuraea typhae</name>
    <dbReference type="NCBI Taxonomy" id="2603600"/>
    <lineage>
        <taxon>Bacteria</taxon>
        <taxon>Bacillati</taxon>
        <taxon>Actinomycetota</taxon>
        <taxon>Actinomycetes</taxon>
        <taxon>Streptosporangiales</taxon>
        <taxon>Streptosporangiaceae</taxon>
        <taxon>Nonomuraea</taxon>
    </lineage>
</organism>
<dbReference type="SUPFAM" id="SSF103473">
    <property type="entry name" value="MFS general substrate transporter"/>
    <property type="match status" value="1"/>
</dbReference>
<dbReference type="Gene3D" id="1.20.1250.20">
    <property type="entry name" value="MFS general substrate transporter like domains"/>
    <property type="match status" value="1"/>
</dbReference>
<keyword evidence="2" id="KW-0813">Transport</keyword>
<proteinExistence type="predicted"/>
<keyword evidence="5 6" id="KW-0472">Membrane</keyword>
<keyword evidence="3 6" id="KW-0812">Transmembrane</keyword>
<feature type="transmembrane region" description="Helical" evidence="6">
    <location>
        <begin position="101"/>
        <end position="131"/>
    </location>
</feature>
<feature type="transmembrane region" description="Helical" evidence="6">
    <location>
        <begin position="168"/>
        <end position="186"/>
    </location>
</feature>
<evidence type="ECO:0000256" key="6">
    <source>
        <dbReference type="SAM" id="Phobius"/>
    </source>
</evidence>
<dbReference type="Pfam" id="PF13000">
    <property type="entry name" value="Acatn"/>
    <property type="match status" value="1"/>
</dbReference>
<accession>A0ABW7Z685</accession>
<protein>
    <recommendedName>
        <fullName evidence="9">MFS transporter</fullName>
    </recommendedName>
</protein>
<evidence type="ECO:0000256" key="3">
    <source>
        <dbReference type="ARBA" id="ARBA00022692"/>
    </source>
</evidence>
<feature type="transmembrane region" description="Helical" evidence="6">
    <location>
        <begin position="286"/>
        <end position="306"/>
    </location>
</feature>
<evidence type="ECO:0000313" key="8">
    <source>
        <dbReference type="Proteomes" id="UP001612741"/>
    </source>
</evidence>
<feature type="transmembrane region" description="Helical" evidence="6">
    <location>
        <begin position="143"/>
        <end position="162"/>
    </location>
</feature>
<evidence type="ECO:0000256" key="2">
    <source>
        <dbReference type="ARBA" id="ARBA00022448"/>
    </source>
</evidence>
<evidence type="ECO:0000256" key="4">
    <source>
        <dbReference type="ARBA" id="ARBA00022989"/>
    </source>
</evidence>
<dbReference type="PANTHER" id="PTHR12778">
    <property type="entry name" value="SOLUTE CARRIER FAMILY 33 ACETYL-COA TRANSPORTER -RELATED"/>
    <property type="match status" value="1"/>
</dbReference>
<dbReference type="RefSeq" id="WP_397089132.1">
    <property type="nucleotide sequence ID" value="NZ_JBITGY010000011.1"/>
</dbReference>
<dbReference type="InterPro" id="IPR024371">
    <property type="entry name" value="AcetylCoA_trans_1-like"/>
</dbReference>
<dbReference type="EMBL" id="JBITGY010000011">
    <property type="protein sequence ID" value="MFI6503345.1"/>
    <property type="molecule type" value="Genomic_DNA"/>
</dbReference>
<keyword evidence="4 6" id="KW-1133">Transmembrane helix</keyword>
<feature type="transmembrane region" description="Helical" evidence="6">
    <location>
        <begin position="312"/>
        <end position="340"/>
    </location>
</feature>